<accession>A0ACD3YTN2</accession>
<organism evidence="1 2">
    <name type="scientific">Fusarium solani subsp. cucurbitae</name>
    <name type="common">Neocosmosporum cucurbitae</name>
    <dbReference type="NCBI Taxonomy" id="2747967"/>
    <lineage>
        <taxon>Eukaryota</taxon>
        <taxon>Fungi</taxon>
        <taxon>Dikarya</taxon>
        <taxon>Ascomycota</taxon>
        <taxon>Pezizomycotina</taxon>
        <taxon>Sordariomycetes</taxon>
        <taxon>Hypocreomycetidae</taxon>
        <taxon>Hypocreales</taxon>
        <taxon>Nectriaceae</taxon>
        <taxon>Fusarium</taxon>
        <taxon>Fusarium solani species complex</taxon>
    </lineage>
</organism>
<gene>
    <name evidence="1" type="ORF">LCI18_003279</name>
</gene>
<name>A0ACD3YTN2_FUSSC</name>
<reference evidence="1" key="1">
    <citation type="submission" date="2021-11" db="EMBL/GenBank/DDBJ databases">
        <title>Fusarium solani-melongenae Genome sequencing and assembly.</title>
        <authorList>
            <person name="Xie S."/>
            <person name="Huang L."/>
            <person name="Zhang X."/>
        </authorList>
    </citation>
    <scope>NUCLEOTIDE SEQUENCE</scope>
    <source>
        <strain evidence="1">CRI 24-3</strain>
    </source>
</reference>
<evidence type="ECO:0000313" key="1">
    <source>
        <dbReference type="EMBL" id="UPK92344.1"/>
    </source>
</evidence>
<protein>
    <submittedName>
        <fullName evidence="1">Uncharacterized protein</fullName>
    </submittedName>
</protein>
<keyword evidence="2" id="KW-1185">Reference proteome</keyword>
<dbReference type="EMBL" id="CP090032">
    <property type="protein sequence ID" value="UPK92344.1"/>
    <property type="molecule type" value="Genomic_DNA"/>
</dbReference>
<proteinExistence type="predicted"/>
<dbReference type="Proteomes" id="UP000830768">
    <property type="component" value="Chromosome 3"/>
</dbReference>
<sequence>MSTIQQEPQTRAPRLQTKLRSSCDACGQAKIKCDRSRPACSRCIAQGLGCVYGVSRKAGKPPRRRLASPPQVHPSPVMPEIPEIGLTCNTEDNLDMMLGLSETSMLIDDPFSISHDVFQPWLSLDSLESPVIIEPAESSTATTPPTTTSRQVCTQESKDIMRRLYCANPSAPISDGVPARTLDLSSVLTRNRDVVGRLGLLLKCPCARLPHTAMLYASIVSRVLLWYKQAISNTNGKGVSCPPTLEAPGSTPSSTSADSLSILGTGATSEKMGVSVLPTAITVGTFQSYDHDLQMALTNTLILSELKRVSNLITAFLSLGTEIYDPEAACPAAEELGANLADVNLVASLGAWLQTEYRGIVAKASSNSTAEG</sequence>
<evidence type="ECO:0000313" key="2">
    <source>
        <dbReference type="Proteomes" id="UP000830768"/>
    </source>
</evidence>